<dbReference type="InterPro" id="IPR049577">
    <property type="entry name" value="GMPP_N"/>
</dbReference>
<comment type="caution">
    <text evidence="3">The sequence shown here is derived from an EMBL/GenBank/DDBJ whole genome shotgun (WGS) entry which is preliminary data.</text>
</comment>
<reference evidence="3 4" key="1">
    <citation type="submission" date="2020-09" db="EMBL/GenBank/DDBJ databases">
        <title>Genome sequencing and assembly of Pontibacter sp.</title>
        <authorList>
            <person name="Chhetri G."/>
        </authorList>
    </citation>
    <scope>NUCLEOTIDE SEQUENCE [LARGE SCALE GENOMIC DNA]</scope>
    <source>
        <strain evidence="3 4">JH31</strain>
    </source>
</reference>
<dbReference type="InterPro" id="IPR054566">
    <property type="entry name" value="ManC/GMP-like_b-helix"/>
</dbReference>
<dbReference type="InterPro" id="IPR005835">
    <property type="entry name" value="NTP_transferase_dom"/>
</dbReference>
<keyword evidence="4" id="KW-1185">Reference proteome</keyword>
<dbReference type="RefSeq" id="WP_191184479.1">
    <property type="nucleotide sequence ID" value="NZ_JACXAJ010000007.1"/>
</dbReference>
<dbReference type="Pfam" id="PF22640">
    <property type="entry name" value="ManC_GMP_beta-helix"/>
    <property type="match status" value="1"/>
</dbReference>
<evidence type="ECO:0000259" key="1">
    <source>
        <dbReference type="Pfam" id="PF00483"/>
    </source>
</evidence>
<dbReference type="Proteomes" id="UP000625551">
    <property type="component" value="Unassembled WGS sequence"/>
</dbReference>
<proteinExistence type="predicted"/>
<accession>A0ABR7XJ90</accession>
<dbReference type="InterPro" id="IPR029044">
    <property type="entry name" value="Nucleotide-diphossugar_trans"/>
</dbReference>
<evidence type="ECO:0000313" key="3">
    <source>
        <dbReference type="EMBL" id="MBD1398346.1"/>
    </source>
</evidence>
<dbReference type="InterPro" id="IPR051161">
    <property type="entry name" value="Mannose-6P_isomerase_type2"/>
</dbReference>
<evidence type="ECO:0000259" key="2">
    <source>
        <dbReference type="Pfam" id="PF22640"/>
    </source>
</evidence>
<sequence length="358" mass="40598">MNENTYVVIMAGGIGSRFWPFSRTDFPKQFHDVLGVGESMLQMTMNRFQDVCPPENIYVVTNRDYEGLVKEQLPQLTDNQILLEPIGRNTAPCIAYASYKIAQINPNANLIVTPSDHVVLKQEAFTKVVKEAVEAADKNDVLITLGITPSRPDTGYGYIQFIDSEEQTIKKVKTFTEKPNLELAQMFLESGDFVWNSGIFIWNVQSIMKAFRQHLPEISEIFEEGASSLHTPEEQNFIVKAYSHCRNISIDYGIMEKVDNVYVVLADIGWSDLGTWNSLYTINKKDDQGNVVDGDVMLYDTHNCIIKTPKQRLVVLQGLEGYIVAEHDNVLMICKLDEEQKVKEFMSDAKSKKGAEYI</sequence>
<organism evidence="3 4">
    <name type="scientific">Pontibacter aquaedesilientis</name>
    <dbReference type="NCBI Taxonomy" id="2766980"/>
    <lineage>
        <taxon>Bacteria</taxon>
        <taxon>Pseudomonadati</taxon>
        <taxon>Bacteroidota</taxon>
        <taxon>Cytophagia</taxon>
        <taxon>Cytophagales</taxon>
        <taxon>Hymenobacteraceae</taxon>
        <taxon>Pontibacter</taxon>
    </lineage>
</organism>
<dbReference type="SUPFAM" id="SSF159283">
    <property type="entry name" value="Guanosine diphospho-D-mannose pyrophosphorylase/mannose-6-phosphate isomerase linker domain"/>
    <property type="match status" value="1"/>
</dbReference>
<evidence type="ECO:0000313" key="4">
    <source>
        <dbReference type="Proteomes" id="UP000625551"/>
    </source>
</evidence>
<dbReference type="PANTHER" id="PTHR46390">
    <property type="entry name" value="MANNOSE-1-PHOSPHATE GUANYLYLTRANSFERASE"/>
    <property type="match status" value="1"/>
</dbReference>
<keyword evidence="3" id="KW-0548">Nucleotidyltransferase</keyword>
<keyword evidence="3" id="KW-0808">Transferase</keyword>
<dbReference type="SUPFAM" id="SSF53448">
    <property type="entry name" value="Nucleotide-diphospho-sugar transferases"/>
    <property type="match status" value="1"/>
</dbReference>
<dbReference type="Pfam" id="PF00483">
    <property type="entry name" value="NTP_transferase"/>
    <property type="match status" value="1"/>
</dbReference>
<feature type="domain" description="Nucleotidyl transferase" evidence="1">
    <location>
        <begin position="7"/>
        <end position="287"/>
    </location>
</feature>
<name>A0ABR7XJ90_9BACT</name>
<feature type="domain" description="MannoseP isomerase/GMP-like beta-helix" evidence="2">
    <location>
        <begin position="296"/>
        <end position="345"/>
    </location>
</feature>
<dbReference type="Gene3D" id="3.90.550.10">
    <property type="entry name" value="Spore Coat Polysaccharide Biosynthesis Protein SpsA, Chain A"/>
    <property type="match status" value="1"/>
</dbReference>
<gene>
    <name evidence="3" type="ORF">H9Q13_14335</name>
</gene>
<dbReference type="GO" id="GO:0016779">
    <property type="term" value="F:nucleotidyltransferase activity"/>
    <property type="evidence" value="ECO:0007669"/>
    <property type="project" value="UniProtKB-KW"/>
</dbReference>
<protein>
    <submittedName>
        <fullName evidence="3">Mannose-1-phosphate guanylyltransferase</fullName>
    </submittedName>
</protein>
<dbReference type="CDD" id="cd02509">
    <property type="entry name" value="GDP-M1P_Guanylyltransferase"/>
    <property type="match status" value="1"/>
</dbReference>
<dbReference type="PANTHER" id="PTHR46390:SF1">
    <property type="entry name" value="MANNOSE-1-PHOSPHATE GUANYLYLTRANSFERASE"/>
    <property type="match status" value="1"/>
</dbReference>
<dbReference type="EMBL" id="JACXAJ010000007">
    <property type="protein sequence ID" value="MBD1398346.1"/>
    <property type="molecule type" value="Genomic_DNA"/>
</dbReference>